<proteinExistence type="predicted"/>
<accession>A0A2A2M1C3</accession>
<evidence type="ECO:0000256" key="1">
    <source>
        <dbReference type="SAM" id="MobiDB-lite"/>
    </source>
</evidence>
<sequence length="361" mass="41749">MQELTETFDFQPISVEDIVFNYLPKKLDNSIESTPEVIDHLKRDGGILTIDWILAVISSKISASMHQRFVIDIVPSVTAIMRSDNYKQRDHDRTLESFEHRHPIAFALELRVLNEEELLRETTERKEQEKTGVTDSGNLLKGMDEADKGRLERRMDQSHRCQEPFLRYFQRTKRVITLTLPGPVTNAISTVSEMLTDFGFSSKGRQQRVIAFAQSDNEFVNMDLEFYKMRKIYLKDIVKSRSEGLVTKLETVYRVIEQTGNAGDNFAVILDVDADHSKPMVKRINFIEQHYEAYLDEFITDKNYDKKPKTRTRISVNIISSPNQHLLLFVQPFPQQLAQEIGVIFHAIPYSRASSVISRES</sequence>
<dbReference type="EMBL" id="LIAE01006252">
    <property type="protein sequence ID" value="PAV92209.1"/>
    <property type="molecule type" value="Genomic_DNA"/>
</dbReference>
<protein>
    <submittedName>
        <fullName evidence="2">Uncharacterized protein</fullName>
    </submittedName>
</protein>
<dbReference type="OrthoDB" id="5829348at2759"/>
<feature type="compositionally biased region" description="Basic and acidic residues" evidence="1">
    <location>
        <begin position="122"/>
        <end position="132"/>
    </location>
</feature>
<feature type="region of interest" description="Disordered" evidence="1">
    <location>
        <begin position="122"/>
        <end position="144"/>
    </location>
</feature>
<dbReference type="Gene3D" id="3.40.50.300">
    <property type="entry name" value="P-loop containing nucleotide triphosphate hydrolases"/>
    <property type="match status" value="1"/>
</dbReference>
<dbReference type="STRING" id="2018661.A0A2A2M1C3"/>
<evidence type="ECO:0000313" key="3">
    <source>
        <dbReference type="Proteomes" id="UP000218231"/>
    </source>
</evidence>
<keyword evidence="3" id="KW-1185">Reference proteome</keyword>
<comment type="caution">
    <text evidence="2">The sequence shown here is derived from an EMBL/GenBank/DDBJ whole genome shotgun (WGS) entry which is preliminary data.</text>
</comment>
<reference evidence="2 3" key="1">
    <citation type="journal article" date="2017" name="Curr. Biol.">
        <title>Genome architecture and evolution of a unichromosomal asexual nematode.</title>
        <authorList>
            <person name="Fradin H."/>
            <person name="Zegar C."/>
            <person name="Gutwein M."/>
            <person name="Lucas J."/>
            <person name="Kovtun M."/>
            <person name="Corcoran D."/>
            <person name="Baugh L.R."/>
            <person name="Kiontke K."/>
            <person name="Gunsalus K."/>
            <person name="Fitch D.H."/>
            <person name="Piano F."/>
        </authorList>
    </citation>
    <scope>NUCLEOTIDE SEQUENCE [LARGE SCALE GENOMIC DNA]</scope>
    <source>
        <strain evidence="2">PF1309</strain>
    </source>
</reference>
<dbReference type="InterPro" id="IPR027417">
    <property type="entry name" value="P-loop_NTPase"/>
</dbReference>
<dbReference type="Proteomes" id="UP000218231">
    <property type="component" value="Unassembled WGS sequence"/>
</dbReference>
<dbReference type="AlphaFoldDB" id="A0A2A2M1C3"/>
<name>A0A2A2M1C3_9BILA</name>
<gene>
    <name evidence="2" type="ORF">WR25_08989</name>
</gene>
<organism evidence="2 3">
    <name type="scientific">Diploscapter pachys</name>
    <dbReference type="NCBI Taxonomy" id="2018661"/>
    <lineage>
        <taxon>Eukaryota</taxon>
        <taxon>Metazoa</taxon>
        <taxon>Ecdysozoa</taxon>
        <taxon>Nematoda</taxon>
        <taxon>Chromadorea</taxon>
        <taxon>Rhabditida</taxon>
        <taxon>Rhabditina</taxon>
        <taxon>Rhabditomorpha</taxon>
        <taxon>Rhabditoidea</taxon>
        <taxon>Rhabditidae</taxon>
        <taxon>Diploscapter</taxon>
    </lineage>
</organism>
<evidence type="ECO:0000313" key="2">
    <source>
        <dbReference type="EMBL" id="PAV92209.1"/>
    </source>
</evidence>